<reference evidence="1" key="2">
    <citation type="submission" date="2021-01" db="EMBL/GenBank/DDBJ databases">
        <authorList>
            <person name="Vargas Peralta D."/>
        </authorList>
    </citation>
    <scope>NUCLEOTIDE SEQUENCE</scope>
    <source>
        <strain evidence="1">A3</strain>
    </source>
</reference>
<proteinExistence type="predicted"/>
<dbReference type="AlphaFoldDB" id="A0AAW4NUL8"/>
<dbReference type="RefSeq" id="WP_219678213.1">
    <property type="nucleotide sequence ID" value="NZ_JAESHX010000009.1"/>
</dbReference>
<reference evidence="1" key="1">
    <citation type="journal article" date="2021" name="bioRxiv">
        <title>Identification of Pectobacterium species isolated from the soft rot of tetecho (Neobuxbaumia tetetzo), a columnar cactus, and associated metagenomics.</title>
        <authorList>
            <person name="Vargas-Peralta D."/>
            <person name="Narvaez-Barragan D.A."/>
            <person name="de Sandozequi A."/>
            <person name="Romero-Gutierrez M.F."/>
            <person name="Segovia L."/>
            <person name="Martinez-Anaya C."/>
            <person name="Alcaraz L.D."/>
            <person name="de la Torre Almaraz R."/>
        </authorList>
    </citation>
    <scope>NUCLEOTIDE SEQUENCE</scope>
    <source>
        <strain evidence="1">A3</strain>
    </source>
</reference>
<dbReference type="EMBL" id="JAESHX010000009">
    <property type="protein sequence ID" value="MBW5890791.1"/>
    <property type="molecule type" value="Genomic_DNA"/>
</dbReference>
<gene>
    <name evidence="1" type="ORF">IM880_01095</name>
</gene>
<evidence type="ECO:0008006" key="3">
    <source>
        <dbReference type="Google" id="ProtNLM"/>
    </source>
</evidence>
<protein>
    <recommendedName>
        <fullName evidence="3">Lipoprotein</fullName>
    </recommendedName>
</protein>
<evidence type="ECO:0000313" key="2">
    <source>
        <dbReference type="Proteomes" id="UP000696310"/>
    </source>
</evidence>
<name>A0AAW4NUL8_9GAMM</name>
<sequence length="325" mass="34905">MKSIKVTALTTTLLFISGCSGTYNNKNASPFDVRPTPPVHILEVNDSIKDPPTINFEITDQTVYKFSYLIEDTMRKRVDNARRWDEGMSSIQVIFAALASVFSAATGVHPDVVTTLSGLSALTPDLSNIINAGEKSKAYAQGLDLIESANAAYIQGRVESVKSSELLIPSDTLTPEGAALFVSVMSTLKIMRDALLQTIPNPTDLAKATGKYTRLTLNTNLVEIDITKVQKNASLLNAENTDLFTLNDEGKKYFTRTISVVKGDALKTCVSDSPNIVKVTACSGNVFTIEPIMQGEANITVVNESGNNASVKVEVTGGSGSDNQN</sequence>
<evidence type="ECO:0000313" key="1">
    <source>
        <dbReference type="EMBL" id="MBW5890791.1"/>
    </source>
</evidence>
<accession>A0AAW4NUL8</accession>
<dbReference type="PROSITE" id="PS51257">
    <property type="entry name" value="PROKAR_LIPOPROTEIN"/>
    <property type="match status" value="1"/>
</dbReference>
<organism evidence="1 2">
    <name type="scientific">Pectobacterium polaris</name>
    <dbReference type="NCBI Taxonomy" id="2042057"/>
    <lineage>
        <taxon>Bacteria</taxon>
        <taxon>Pseudomonadati</taxon>
        <taxon>Pseudomonadota</taxon>
        <taxon>Gammaproteobacteria</taxon>
        <taxon>Enterobacterales</taxon>
        <taxon>Pectobacteriaceae</taxon>
        <taxon>Pectobacterium</taxon>
    </lineage>
</organism>
<comment type="caution">
    <text evidence="1">The sequence shown here is derived from an EMBL/GenBank/DDBJ whole genome shotgun (WGS) entry which is preliminary data.</text>
</comment>
<dbReference type="Proteomes" id="UP000696310">
    <property type="component" value="Unassembled WGS sequence"/>
</dbReference>